<feature type="domain" description="Vitamin K epoxide reductase" evidence="12">
    <location>
        <begin position="36"/>
        <end position="177"/>
    </location>
</feature>
<dbReference type="EMBL" id="ACVN02000133">
    <property type="protein sequence ID" value="ERK58623.1"/>
    <property type="molecule type" value="Genomic_DNA"/>
</dbReference>
<evidence type="ECO:0000256" key="4">
    <source>
        <dbReference type="ARBA" id="ARBA00022719"/>
    </source>
</evidence>
<reference evidence="13" key="1">
    <citation type="submission" date="2013-08" db="EMBL/GenBank/DDBJ databases">
        <authorList>
            <person name="Durkin A.S."/>
            <person name="Haft D.R."/>
            <person name="McCorrison J."/>
            <person name="Torralba M."/>
            <person name="Gillis M."/>
            <person name="Haft D.H."/>
            <person name="Methe B."/>
            <person name="Sutton G."/>
            <person name="Nelson K.E."/>
        </authorList>
    </citation>
    <scope>NUCLEOTIDE SEQUENCE [LARGE SCALE GENOMIC DNA]</scope>
    <source>
        <strain evidence="13">F0233</strain>
    </source>
</reference>
<dbReference type="Pfam" id="PF07884">
    <property type="entry name" value="VKOR"/>
    <property type="match status" value="1"/>
</dbReference>
<dbReference type="InterPro" id="IPR038354">
    <property type="entry name" value="VKOR_sf"/>
</dbReference>
<dbReference type="SMART" id="SM00756">
    <property type="entry name" value="VKc"/>
    <property type="match status" value="1"/>
</dbReference>
<dbReference type="GeneID" id="95360454"/>
<proteinExistence type="inferred from homology"/>
<keyword evidence="4" id="KW-0874">Quinone</keyword>
<name>U2RYL0_9ACTN</name>
<keyword evidence="7 11" id="KW-0472">Membrane</keyword>
<comment type="caution">
    <text evidence="13">The sequence shown here is derived from an EMBL/GenBank/DDBJ whole genome shotgun (WGS) entry which is preliminary data.</text>
</comment>
<organism evidence="13 14">
    <name type="scientific">Propionibacterium acidifaciens F0233</name>
    <dbReference type="NCBI Taxonomy" id="553198"/>
    <lineage>
        <taxon>Bacteria</taxon>
        <taxon>Bacillati</taxon>
        <taxon>Actinomycetota</taxon>
        <taxon>Actinomycetes</taxon>
        <taxon>Propionibacteriales</taxon>
        <taxon>Propionibacteriaceae</taxon>
        <taxon>Propionibacterium</taxon>
    </lineage>
</organism>
<comment type="subcellular location">
    <subcellularLocation>
        <location evidence="1">Membrane</location>
        <topology evidence="1">Multi-pass membrane protein</topology>
    </subcellularLocation>
</comment>
<evidence type="ECO:0000313" key="13">
    <source>
        <dbReference type="EMBL" id="ERK58623.1"/>
    </source>
</evidence>
<feature type="transmembrane region" description="Helical" evidence="11">
    <location>
        <begin position="43"/>
        <end position="62"/>
    </location>
</feature>
<dbReference type="CDD" id="cd12922">
    <property type="entry name" value="VKOR_5"/>
    <property type="match status" value="1"/>
</dbReference>
<evidence type="ECO:0000256" key="7">
    <source>
        <dbReference type="ARBA" id="ARBA00023136"/>
    </source>
</evidence>
<dbReference type="InterPro" id="IPR041714">
    <property type="entry name" value="VKOR_Actinobacteria"/>
</dbReference>
<comment type="similarity">
    <text evidence="2">Belongs to the VKOR family.</text>
</comment>
<evidence type="ECO:0000256" key="11">
    <source>
        <dbReference type="SAM" id="Phobius"/>
    </source>
</evidence>
<evidence type="ECO:0000256" key="5">
    <source>
        <dbReference type="ARBA" id="ARBA00022989"/>
    </source>
</evidence>
<evidence type="ECO:0000256" key="9">
    <source>
        <dbReference type="ARBA" id="ARBA00023284"/>
    </source>
</evidence>
<keyword evidence="9" id="KW-0676">Redox-active center</keyword>
<gene>
    <name evidence="13" type="ORF">HMPREF0682_1484</name>
</gene>
<evidence type="ECO:0000256" key="6">
    <source>
        <dbReference type="ARBA" id="ARBA00023002"/>
    </source>
</evidence>
<dbReference type="GO" id="GO:0048038">
    <property type="term" value="F:quinone binding"/>
    <property type="evidence" value="ECO:0007669"/>
    <property type="project" value="UniProtKB-KW"/>
</dbReference>
<evidence type="ECO:0000256" key="1">
    <source>
        <dbReference type="ARBA" id="ARBA00004141"/>
    </source>
</evidence>
<dbReference type="GO" id="GO:0016020">
    <property type="term" value="C:membrane"/>
    <property type="evidence" value="ECO:0007669"/>
    <property type="project" value="UniProtKB-SubCell"/>
</dbReference>
<feature type="transmembrane region" description="Helical" evidence="11">
    <location>
        <begin position="99"/>
        <end position="120"/>
    </location>
</feature>
<evidence type="ECO:0000313" key="14">
    <source>
        <dbReference type="Proteomes" id="UP000017052"/>
    </source>
</evidence>
<feature type="region of interest" description="Disordered" evidence="10">
    <location>
        <begin position="1"/>
        <end position="32"/>
    </location>
</feature>
<dbReference type="Gene3D" id="1.20.1440.130">
    <property type="entry name" value="VKOR domain"/>
    <property type="match status" value="1"/>
</dbReference>
<feature type="transmembrane region" description="Helical" evidence="11">
    <location>
        <begin position="132"/>
        <end position="152"/>
    </location>
</feature>
<sequence>MAADLESGTVEDAELETSGAADPDPELTGPAPQRWRARTATEMIVSGLVGLFVSFKLSIEAWELAGDPGLDLACDITSHISCTTVAKTWQATLLGFPNAFLGILFEGIVLTISVAVVAGIRFPRWYMRCVETLYTVALLFALWLFTQSYFVIHALCPWCLLITLTTTLVWAGLTRMNVRDHVLPGTVRLRWFVASGNDWIITIAFLVVLAAMVLVRYIV</sequence>
<dbReference type="AlphaFoldDB" id="U2RYL0"/>
<keyword evidence="5 11" id="KW-1133">Transmembrane helix</keyword>
<dbReference type="InterPro" id="IPR012932">
    <property type="entry name" value="VKOR"/>
</dbReference>
<keyword evidence="6" id="KW-0560">Oxidoreductase</keyword>
<dbReference type="RefSeq" id="WP_021797173.1">
    <property type="nucleotide sequence ID" value="NZ_ACVN02000133.1"/>
</dbReference>
<evidence type="ECO:0000256" key="3">
    <source>
        <dbReference type="ARBA" id="ARBA00022692"/>
    </source>
</evidence>
<feature type="transmembrane region" description="Helical" evidence="11">
    <location>
        <begin position="199"/>
        <end position="218"/>
    </location>
</feature>
<evidence type="ECO:0000256" key="10">
    <source>
        <dbReference type="SAM" id="MobiDB-lite"/>
    </source>
</evidence>
<keyword evidence="8" id="KW-1015">Disulfide bond</keyword>
<evidence type="ECO:0000256" key="8">
    <source>
        <dbReference type="ARBA" id="ARBA00023157"/>
    </source>
</evidence>
<feature type="transmembrane region" description="Helical" evidence="11">
    <location>
        <begin position="158"/>
        <end position="178"/>
    </location>
</feature>
<accession>U2RYL0</accession>
<keyword evidence="14" id="KW-1185">Reference proteome</keyword>
<protein>
    <submittedName>
        <fullName evidence="13">Vitamin K epoxide reductase family protein</fullName>
    </submittedName>
</protein>
<dbReference type="Proteomes" id="UP000017052">
    <property type="component" value="Unassembled WGS sequence"/>
</dbReference>
<keyword evidence="3 11" id="KW-0812">Transmembrane</keyword>
<evidence type="ECO:0000256" key="2">
    <source>
        <dbReference type="ARBA" id="ARBA00006214"/>
    </source>
</evidence>
<evidence type="ECO:0000259" key="12">
    <source>
        <dbReference type="SMART" id="SM00756"/>
    </source>
</evidence>
<dbReference type="GO" id="GO:0016491">
    <property type="term" value="F:oxidoreductase activity"/>
    <property type="evidence" value="ECO:0007669"/>
    <property type="project" value="UniProtKB-KW"/>
</dbReference>